<accession>A0A316I5K5</accession>
<feature type="transmembrane region" description="Helical" evidence="2">
    <location>
        <begin position="227"/>
        <end position="248"/>
    </location>
</feature>
<dbReference type="InterPro" id="IPR036259">
    <property type="entry name" value="MFS_trans_sf"/>
</dbReference>
<feature type="transmembrane region" description="Helical" evidence="2">
    <location>
        <begin position="260"/>
        <end position="279"/>
    </location>
</feature>
<evidence type="ECO:0000313" key="3">
    <source>
        <dbReference type="EMBL" id="PWK88283.1"/>
    </source>
</evidence>
<dbReference type="AlphaFoldDB" id="A0A316I5K5"/>
<feature type="transmembrane region" description="Helical" evidence="2">
    <location>
        <begin position="74"/>
        <end position="91"/>
    </location>
</feature>
<dbReference type="Pfam" id="PF06779">
    <property type="entry name" value="MFS_4"/>
    <property type="match status" value="1"/>
</dbReference>
<feature type="region of interest" description="Disordered" evidence="1">
    <location>
        <begin position="368"/>
        <end position="407"/>
    </location>
</feature>
<evidence type="ECO:0000256" key="1">
    <source>
        <dbReference type="SAM" id="MobiDB-lite"/>
    </source>
</evidence>
<feature type="transmembrane region" description="Helical" evidence="2">
    <location>
        <begin position="45"/>
        <end position="67"/>
    </location>
</feature>
<feature type="transmembrane region" description="Helical" evidence="2">
    <location>
        <begin position="319"/>
        <end position="339"/>
    </location>
</feature>
<keyword evidence="2" id="KW-0472">Membrane</keyword>
<dbReference type="Gene3D" id="1.20.1250.20">
    <property type="entry name" value="MFS general substrate transporter like domains"/>
    <property type="match status" value="2"/>
</dbReference>
<feature type="transmembrane region" description="Helical" evidence="2">
    <location>
        <begin position="285"/>
        <end position="307"/>
    </location>
</feature>
<dbReference type="SUPFAM" id="SSF103473">
    <property type="entry name" value="MFS general substrate transporter"/>
    <property type="match status" value="1"/>
</dbReference>
<protein>
    <submittedName>
        <fullName evidence="3">Putative MFS family arabinose efflux permease</fullName>
    </submittedName>
</protein>
<keyword evidence="2" id="KW-0812">Transmembrane</keyword>
<feature type="compositionally biased region" description="Low complexity" evidence="1">
    <location>
        <begin position="368"/>
        <end position="395"/>
    </location>
</feature>
<dbReference type="GO" id="GO:0005886">
    <property type="term" value="C:plasma membrane"/>
    <property type="evidence" value="ECO:0007669"/>
    <property type="project" value="TreeGrafter"/>
</dbReference>
<reference evidence="3 4" key="1">
    <citation type="submission" date="2018-05" db="EMBL/GenBank/DDBJ databases">
        <title>Genomic Encyclopedia of Type Strains, Phase IV (KMG-IV): sequencing the most valuable type-strain genomes for metagenomic binning, comparative biology and taxonomic classification.</title>
        <authorList>
            <person name="Goeker M."/>
        </authorList>
    </citation>
    <scope>NUCLEOTIDE SEQUENCE [LARGE SCALE GENOMIC DNA]</scope>
    <source>
        <strain evidence="3 4">DSM 45480</strain>
    </source>
</reference>
<comment type="caution">
    <text evidence="3">The sequence shown here is derived from an EMBL/GenBank/DDBJ whole genome shotgun (WGS) entry which is preliminary data.</text>
</comment>
<dbReference type="RefSeq" id="WP_109636284.1">
    <property type="nucleotide sequence ID" value="NZ_QGHB01000003.1"/>
</dbReference>
<keyword evidence="2" id="KW-1133">Transmembrane helix</keyword>
<dbReference type="InterPro" id="IPR010645">
    <property type="entry name" value="MFS_4"/>
</dbReference>
<dbReference type="Proteomes" id="UP000246005">
    <property type="component" value="Unassembled WGS sequence"/>
</dbReference>
<evidence type="ECO:0000256" key="2">
    <source>
        <dbReference type="SAM" id="Phobius"/>
    </source>
</evidence>
<dbReference type="PANTHER" id="PTHR23537:SF1">
    <property type="entry name" value="SUGAR TRANSPORTER"/>
    <property type="match status" value="1"/>
</dbReference>
<dbReference type="EMBL" id="QGHB01000003">
    <property type="protein sequence ID" value="PWK88283.1"/>
    <property type="molecule type" value="Genomic_DNA"/>
</dbReference>
<sequence length="407" mass="40541">MRTGLVSLICAGTALIGVCYGFARFAYGLFAPVFQRQFALDATLLGVIAAGGYVGYGIAIIAGFVLTNRFGPRVVAAAAGVVAAAGTALVAVSVNGVMLAVGILVAGASTGLASPPMAEAIARAADRSRQDRAQSVVNAGTGVGVLLSGPIAMALLDDWRFAWATFAVLSAAVTWWIIATVPRGRADVRGEQGSLLPAGAPVMLVAAFLLGLASSAVWTFGRDVVQAGPAVATIMWSLIGLAGMLGAFSGHLAGGIGLRTSWTLVLVLLSAATAALALWPASVALTLVAAALFGGAYIALCGLVLVWSTRVHAGRPATGVGTSFLMIAAGQAAGAPLTGAVVDHAGHLTAFLACAAVGLLGAAVRPSERISSCSGPSSSSGTSSPVSTPETVCSTASHPPRARGSRH</sequence>
<feature type="transmembrane region" description="Helical" evidence="2">
    <location>
        <begin position="136"/>
        <end position="155"/>
    </location>
</feature>
<feature type="transmembrane region" description="Helical" evidence="2">
    <location>
        <begin position="97"/>
        <end position="115"/>
    </location>
</feature>
<dbReference type="PANTHER" id="PTHR23537">
    <property type="match status" value="1"/>
</dbReference>
<feature type="transmembrane region" description="Helical" evidence="2">
    <location>
        <begin position="202"/>
        <end position="221"/>
    </location>
</feature>
<gene>
    <name evidence="3" type="ORF">C8D88_103479</name>
</gene>
<evidence type="ECO:0000313" key="4">
    <source>
        <dbReference type="Proteomes" id="UP000246005"/>
    </source>
</evidence>
<feature type="transmembrane region" description="Helical" evidence="2">
    <location>
        <begin position="161"/>
        <end position="181"/>
    </location>
</feature>
<proteinExistence type="predicted"/>
<name>A0A316I5K5_9PSEU</name>
<organism evidence="3 4">
    <name type="scientific">Lentzea atacamensis</name>
    <dbReference type="NCBI Taxonomy" id="531938"/>
    <lineage>
        <taxon>Bacteria</taxon>
        <taxon>Bacillati</taxon>
        <taxon>Actinomycetota</taxon>
        <taxon>Actinomycetes</taxon>
        <taxon>Pseudonocardiales</taxon>
        <taxon>Pseudonocardiaceae</taxon>
        <taxon>Lentzea</taxon>
    </lineage>
</organism>
<feature type="transmembrane region" description="Helical" evidence="2">
    <location>
        <begin position="345"/>
        <end position="364"/>
    </location>
</feature>